<dbReference type="EMBL" id="WPHU01000003">
    <property type="protein sequence ID" value="MVA56130.1"/>
    <property type="molecule type" value="Genomic_DNA"/>
</dbReference>
<evidence type="ECO:0000313" key="1">
    <source>
        <dbReference type="EMBL" id="MUZ74305.1"/>
    </source>
</evidence>
<dbReference type="RefSeq" id="WP_156590853.1">
    <property type="nucleotide sequence ID" value="NZ_WPHR01000014.1"/>
</dbReference>
<evidence type="ECO:0000313" key="3">
    <source>
        <dbReference type="Proteomes" id="UP000440716"/>
    </source>
</evidence>
<comment type="caution">
    <text evidence="1">The sequence shown here is derived from an EMBL/GenBank/DDBJ whole genome shotgun (WGS) entry which is preliminary data.</text>
</comment>
<sequence length="85" mass="9700">MTPQNRHGFSASKSISMRAGEICPVFNRMRGNMSRKTLGKPGIKIPLQLQGFALYQERRRRKSPVFQAFGCEPDLKKVKTCAMRK</sequence>
<proteinExistence type="predicted"/>
<dbReference type="Proteomes" id="UP000477951">
    <property type="component" value="Unassembled WGS sequence"/>
</dbReference>
<name>A0A6L6VHJ1_AGRVI</name>
<organism evidence="1 4">
    <name type="scientific">Agrobacterium vitis</name>
    <name type="common">Rhizobium vitis</name>
    <dbReference type="NCBI Taxonomy" id="373"/>
    <lineage>
        <taxon>Bacteria</taxon>
        <taxon>Pseudomonadati</taxon>
        <taxon>Pseudomonadota</taxon>
        <taxon>Alphaproteobacteria</taxon>
        <taxon>Hyphomicrobiales</taxon>
        <taxon>Rhizobiaceae</taxon>
        <taxon>Rhizobium/Agrobacterium group</taxon>
        <taxon>Agrobacterium</taxon>
    </lineage>
</organism>
<dbReference type="Proteomes" id="UP000440716">
    <property type="component" value="Unassembled WGS sequence"/>
</dbReference>
<dbReference type="AlphaFoldDB" id="A0A6L6VHJ1"/>
<protein>
    <submittedName>
        <fullName evidence="1">Uncharacterized protein</fullName>
    </submittedName>
</protein>
<reference evidence="3 4" key="1">
    <citation type="submission" date="2019-12" db="EMBL/GenBank/DDBJ databases">
        <title>Whole-genome sequencing of Allorhizobium vitis.</title>
        <authorList>
            <person name="Gan H.M."/>
            <person name="Szegedi E."/>
            <person name="Burr T."/>
            <person name="Savka M.A."/>
        </authorList>
    </citation>
    <scope>NUCLEOTIDE SEQUENCE [LARGE SCALE GENOMIC DNA]</scope>
    <source>
        <strain evidence="2 3">CG415</strain>
        <strain evidence="1 4">CG516</strain>
    </source>
</reference>
<gene>
    <name evidence="2" type="ORF">GOZ88_08385</name>
    <name evidence="1" type="ORF">GOZ90_16575</name>
</gene>
<evidence type="ECO:0000313" key="2">
    <source>
        <dbReference type="EMBL" id="MVA56130.1"/>
    </source>
</evidence>
<dbReference type="EMBL" id="WPHR01000014">
    <property type="protein sequence ID" value="MUZ74305.1"/>
    <property type="molecule type" value="Genomic_DNA"/>
</dbReference>
<evidence type="ECO:0000313" key="4">
    <source>
        <dbReference type="Proteomes" id="UP000477951"/>
    </source>
</evidence>
<accession>A0A6L6VHJ1</accession>